<dbReference type="EMBL" id="CAFZ01000117">
    <property type="protein sequence ID" value="CCA71395.1"/>
    <property type="molecule type" value="Genomic_DNA"/>
</dbReference>
<feature type="region of interest" description="Disordered" evidence="1">
    <location>
        <begin position="331"/>
        <end position="368"/>
    </location>
</feature>
<feature type="compositionally biased region" description="Low complexity" evidence="1">
    <location>
        <begin position="457"/>
        <end position="473"/>
    </location>
</feature>
<comment type="caution">
    <text evidence="2">The sequence shown here is derived from an EMBL/GenBank/DDBJ whole genome shotgun (WGS) entry which is preliminary data.</text>
</comment>
<feature type="region of interest" description="Disordered" evidence="1">
    <location>
        <begin position="230"/>
        <end position="252"/>
    </location>
</feature>
<dbReference type="InParanoid" id="G4TJ99"/>
<proteinExistence type="predicted"/>
<organism evidence="2 3">
    <name type="scientific">Serendipita indica (strain DSM 11827)</name>
    <name type="common">Root endophyte fungus</name>
    <name type="synonym">Piriformospora indica</name>
    <dbReference type="NCBI Taxonomy" id="1109443"/>
    <lineage>
        <taxon>Eukaryota</taxon>
        <taxon>Fungi</taxon>
        <taxon>Dikarya</taxon>
        <taxon>Basidiomycota</taxon>
        <taxon>Agaricomycotina</taxon>
        <taxon>Agaricomycetes</taxon>
        <taxon>Sebacinales</taxon>
        <taxon>Serendipitaceae</taxon>
        <taxon>Serendipita</taxon>
    </lineage>
</organism>
<feature type="region of interest" description="Disordered" evidence="1">
    <location>
        <begin position="539"/>
        <end position="650"/>
    </location>
</feature>
<dbReference type="AlphaFoldDB" id="G4TJ99"/>
<protein>
    <submittedName>
        <fullName evidence="2">Uncharacterized protein</fullName>
    </submittedName>
</protein>
<feature type="region of interest" description="Disordered" evidence="1">
    <location>
        <begin position="56"/>
        <end position="180"/>
    </location>
</feature>
<evidence type="ECO:0000256" key="1">
    <source>
        <dbReference type="SAM" id="MobiDB-lite"/>
    </source>
</evidence>
<feature type="compositionally biased region" description="Low complexity" evidence="1">
    <location>
        <begin position="168"/>
        <end position="177"/>
    </location>
</feature>
<gene>
    <name evidence="2" type="ORF">PIIN_05335</name>
</gene>
<feature type="compositionally biased region" description="Low complexity" evidence="1">
    <location>
        <begin position="139"/>
        <end position="156"/>
    </location>
</feature>
<feature type="compositionally biased region" description="Polar residues" evidence="1">
    <location>
        <begin position="104"/>
        <end position="113"/>
    </location>
</feature>
<dbReference type="HOGENOM" id="CLU_023533_0_0_1"/>
<feature type="region of interest" description="Disordered" evidence="1">
    <location>
        <begin position="384"/>
        <end position="499"/>
    </location>
</feature>
<dbReference type="Proteomes" id="UP000007148">
    <property type="component" value="Unassembled WGS sequence"/>
</dbReference>
<reference evidence="2 3" key="1">
    <citation type="journal article" date="2011" name="PLoS Pathog.">
        <title>Endophytic Life Strategies Decoded by Genome and Transcriptome Analyses of the Mutualistic Root Symbiont Piriformospora indica.</title>
        <authorList>
            <person name="Zuccaro A."/>
            <person name="Lahrmann U."/>
            <person name="Guldener U."/>
            <person name="Langen G."/>
            <person name="Pfiffi S."/>
            <person name="Biedenkopf D."/>
            <person name="Wong P."/>
            <person name="Samans B."/>
            <person name="Grimm C."/>
            <person name="Basiewicz M."/>
            <person name="Murat C."/>
            <person name="Martin F."/>
            <person name="Kogel K.H."/>
        </authorList>
    </citation>
    <scope>NUCLEOTIDE SEQUENCE [LARGE SCALE GENOMIC DNA]</scope>
    <source>
        <strain evidence="2 3">DSM 11827</strain>
    </source>
</reference>
<feature type="compositionally biased region" description="Basic and acidic residues" evidence="1">
    <location>
        <begin position="474"/>
        <end position="490"/>
    </location>
</feature>
<evidence type="ECO:0000313" key="2">
    <source>
        <dbReference type="EMBL" id="CCA71395.1"/>
    </source>
</evidence>
<dbReference type="eggNOG" id="ENOG502SK73">
    <property type="taxonomic scope" value="Eukaryota"/>
</dbReference>
<evidence type="ECO:0000313" key="3">
    <source>
        <dbReference type="Proteomes" id="UP000007148"/>
    </source>
</evidence>
<accession>G4TJ99</accession>
<feature type="region of interest" description="Disordered" evidence="1">
    <location>
        <begin position="1"/>
        <end position="24"/>
    </location>
</feature>
<keyword evidence="3" id="KW-1185">Reference proteome</keyword>
<feature type="compositionally biased region" description="Polar residues" evidence="1">
    <location>
        <begin position="384"/>
        <end position="423"/>
    </location>
</feature>
<feature type="compositionally biased region" description="Polar residues" evidence="1">
    <location>
        <begin position="1"/>
        <end position="10"/>
    </location>
</feature>
<sequence>MALAAQQQHHFPTGNGPYDPSWDESIVPALRKRLQNESNMLTKRLSTHSISSAAAAQLASSQVDHRAQNGKPSSIPRPSMPMEKQSSTSSTNSNAVSMKKRQRTNSTPYSPQASVPLPTRIPKVSTKGSGGPYHPYKASTTPSVSSSVSGSVASRTTRGKGMEPPSPSETGMSTSSSLRNPRLVRNSYIPNEEAPFPNSASTSTEFQYEQTRLMHTPSLNAGLHSRYWTTGASSDRPSLDEVNEPSDGEKPFEHWYRGEAARNGGVGELKVARSEMLEIAQFGHRSSPLGMYSTTGGLRRRAGSMDEKRESWIMDENAFKMSKVIDESPLTDIEGDDYTTEGERAYPAYSSTSQPRGIGYNQGGSAADLQGDTLVHEEDTLMSTTPTALSSMPSSKTNQDISISSTGHGQNSTRSQMSPSGSSKIPLGASNGANTTPGKAPSVKSTAAGKAKPKPKSQSTTRQRSQTSPSQSTEGHEEANQSVENAEKIPYRLPPSKGNWDDIVLPAISKKMGIEGYGLKSDGGIMEISEEARRRMSAIPPPVPGLFGYDNSKYKPPRPEEDIQMGDLVVAPESRPATPKTASPPPPEQVPARTSNGRESPLAFSHYQTNLPPLSEKPPKRKSQVPDIKISHPSAEELAKHKVEEDKHSGCCGCVVQ</sequence>
<name>G4TJ99_SERID</name>
<dbReference type="OMA" id="IPSWTQP"/>
<feature type="compositionally biased region" description="Basic and acidic residues" evidence="1">
    <location>
        <begin position="634"/>
        <end position="649"/>
    </location>
</feature>
<dbReference type="OrthoDB" id="3363891at2759"/>